<gene>
    <name evidence="3" type="ORF">VTL71DRAFT_6185</name>
</gene>
<name>A0ABR4C282_9HELO</name>
<dbReference type="Pfam" id="PF00656">
    <property type="entry name" value="Peptidase_C14"/>
    <property type="match status" value="1"/>
</dbReference>
<dbReference type="InterPro" id="IPR011600">
    <property type="entry name" value="Pept_C14_caspase"/>
</dbReference>
<feature type="domain" description="Peptidase C14 caspase" evidence="2">
    <location>
        <begin position="152"/>
        <end position="274"/>
    </location>
</feature>
<accession>A0ABR4C282</accession>
<reference evidence="3 4" key="1">
    <citation type="journal article" date="2024" name="Commun. Biol.">
        <title>Comparative genomic analysis of thermophilic fungi reveals convergent evolutionary adaptations and gene losses.</title>
        <authorList>
            <person name="Steindorff A.S."/>
            <person name="Aguilar-Pontes M.V."/>
            <person name="Robinson A.J."/>
            <person name="Andreopoulos B."/>
            <person name="LaButti K."/>
            <person name="Kuo A."/>
            <person name="Mondo S."/>
            <person name="Riley R."/>
            <person name="Otillar R."/>
            <person name="Haridas S."/>
            <person name="Lipzen A."/>
            <person name="Grimwood J."/>
            <person name="Schmutz J."/>
            <person name="Clum A."/>
            <person name="Reid I.D."/>
            <person name="Moisan M.C."/>
            <person name="Butler G."/>
            <person name="Nguyen T.T.M."/>
            <person name="Dewar K."/>
            <person name="Conant G."/>
            <person name="Drula E."/>
            <person name="Henrissat B."/>
            <person name="Hansel C."/>
            <person name="Singer S."/>
            <person name="Hutchinson M.I."/>
            <person name="de Vries R.P."/>
            <person name="Natvig D.O."/>
            <person name="Powell A.J."/>
            <person name="Tsang A."/>
            <person name="Grigoriev I.V."/>
        </authorList>
    </citation>
    <scope>NUCLEOTIDE SEQUENCE [LARGE SCALE GENOMIC DNA]</scope>
    <source>
        <strain evidence="3 4">CBS 494.80</strain>
    </source>
</reference>
<dbReference type="EMBL" id="JAZHXI010000016">
    <property type="protein sequence ID" value="KAL2063113.1"/>
    <property type="molecule type" value="Genomic_DNA"/>
</dbReference>
<proteinExistence type="predicted"/>
<evidence type="ECO:0000256" key="1">
    <source>
        <dbReference type="SAM" id="MobiDB-lite"/>
    </source>
</evidence>
<protein>
    <recommendedName>
        <fullName evidence="2">Peptidase C14 caspase domain-containing protein</fullName>
    </recommendedName>
</protein>
<comment type="caution">
    <text evidence="3">The sequence shown here is derived from an EMBL/GenBank/DDBJ whole genome shotgun (WGS) entry which is preliminary data.</text>
</comment>
<evidence type="ECO:0000313" key="3">
    <source>
        <dbReference type="EMBL" id="KAL2063113.1"/>
    </source>
</evidence>
<evidence type="ECO:0000259" key="2">
    <source>
        <dbReference type="Pfam" id="PF00656"/>
    </source>
</evidence>
<organism evidence="3 4">
    <name type="scientific">Oculimacula yallundae</name>
    <dbReference type="NCBI Taxonomy" id="86028"/>
    <lineage>
        <taxon>Eukaryota</taxon>
        <taxon>Fungi</taxon>
        <taxon>Dikarya</taxon>
        <taxon>Ascomycota</taxon>
        <taxon>Pezizomycotina</taxon>
        <taxon>Leotiomycetes</taxon>
        <taxon>Helotiales</taxon>
        <taxon>Ploettnerulaceae</taxon>
        <taxon>Oculimacula</taxon>
    </lineage>
</organism>
<dbReference type="Proteomes" id="UP001595075">
    <property type="component" value="Unassembled WGS sequence"/>
</dbReference>
<feature type="region of interest" description="Disordered" evidence="1">
    <location>
        <begin position="1"/>
        <end position="20"/>
    </location>
</feature>
<evidence type="ECO:0000313" key="4">
    <source>
        <dbReference type="Proteomes" id="UP001595075"/>
    </source>
</evidence>
<sequence>MASSSQEKLQPAAHGGYGRQTGPYGGLQGVEFASRCPPDIQKNTRIIAVSGVIESRASPKQDGWFFSDFFLFYQMFRDRVDFPNQLWFSCCSPHNLISQHTRYVHGPENGVAGDRRIVMNKAMLPSNNMAAGFRICEPKDLLERFLATLKSEIAEAAKTNQPVLVLVFGHGKENTSGIFIGCDQGGSEVLTNDRLASVLKREVPTTFVFTSCFSGGWIMKPNSDEYFHTKPKFNHTFLTAAGAENESLSWDVSQTIGQQAGGSVFATCLINSMIIASGDSNNEARSSELGEEKLIKLREDDQGDKFSSTFAALTSQVVQECKDRYGSLWTNHKFSFAAQDDRWAEAWGKRTGLPLGKYKDIWESLPKAPVGNRLYEPAGPLSGSLNPRSSDDIYSIIRGKALRYMSSKPGLDNAGGNTDCHPGFRDLIARRSVEFEELYRLNEILDHRQEQLSLAEDYCRALEIDSFGGVQVAQFDGFEWVGNLRKEVYEASSNPASPAVEKLSRYERIWRRIIQLGLFDEPLPGQGYSYSKPKVYLAFMLTESSEMSLEEIYEKLQNLQQKKLKAALGVARTPLGKEILNQSNVRTLRGRMLDTVGKMRDRLRSLSPRKPLPRD</sequence>
<keyword evidence="4" id="KW-1185">Reference proteome</keyword>